<dbReference type="InterPro" id="IPR051316">
    <property type="entry name" value="Zinc-reg_GTPase_activator"/>
</dbReference>
<comment type="caution">
    <text evidence="8">The sequence shown here is derived from an EMBL/GenBank/DDBJ whole genome shotgun (WGS) entry which is preliminary data.</text>
</comment>
<dbReference type="Pfam" id="PF07683">
    <property type="entry name" value="CobW_C"/>
    <property type="match status" value="1"/>
</dbReference>
<feature type="domain" description="CobW C-terminal" evidence="7">
    <location>
        <begin position="230"/>
        <end position="311"/>
    </location>
</feature>
<dbReference type="GO" id="GO:0005737">
    <property type="term" value="C:cytoplasm"/>
    <property type="evidence" value="ECO:0007669"/>
    <property type="project" value="TreeGrafter"/>
</dbReference>
<dbReference type="PANTHER" id="PTHR13748:SF62">
    <property type="entry name" value="COBW DOMAIN-CONTAINING PROTEIN"/>
    <property type="match status" value="1"/>
</dbReference>
<dbReference type="AlphaFoldDB" id="A0A6M0H600"/>
<dbReference type="EMBL" id="JAAGPU010000029">
    <property type="protein sequence ID" value="NEU05957.1"/>
    <property type="molecule type" value="Genomic_DNA"/>
</dbReference>
<comment type="catalytic activity">
    <reaction evidence="5">
        <text>GTP + H2O = GDP + phosphate + H(+)</text>
        <dbReference type="Rhea" id="RHEA:19669"/>
        <dbReference type="ChEBI" id="CHEBI:15377"/>
        <dbReference type="ChEBI" id="CHEBI:15378"/>
        <dbReference type="ChEBI" id="CHEBI:37565"/>
        <dbReference type="ChEBI" id="CHEBI:43474"/>
        <dbReference type="ChEBI" id="CHEBI:58189"/>
    </reaction>
    <physiologicalReaction direction="left-to-right" evidence="5">
        <dbReference type="Rhea" id="RHEA:19670"/>
    </physiologicalReaction>
</comment>
<evidence type="ECO:0000256" key="2">
    <source>
        <dbReference type="ARBA" id="ARBA00022801"/>
    </source>
</evidence>
<dbReference type="InterPro" id="IPR011629">
    <property type="entry name" value="CobW-like_C"/>
</dbReference>
<evidence type="ECO:0000256" key="1">
    <source>
        <dbReference type="ARBA" id="ARBA00022741"/>
    </source>
</evidence>
<dbReference type="Proteomes" id="UP000481872">
    <property type="component" value="Unassembled WGS sequence"/>
</dbReference>
<protein>
    <submittedName>
        <fullName evidence="8">GTP-binding protein</fullName>
    </submittedName>
</protein>
<evidence type="ECO:0000259" key="7">
    <source>
        <dbReference type="Pfam" id="PF07683"/>
    </source>
</evidence>
<evidence type="ECO:0000259" key="6">
    <source>
        <dbReference type="Pfam" id="PF02492"/>
    </source>
</evidence>
<dbReference type="InterPro" id="IPR036627">
    <property type="entry name" value="CobW-likC_sf"/>
</dbReference>
<gene>
    <name evidence="8" type="ORF">G3M99_14060</name>
</gene>
<evidence type="ECO:0000256" key="5">
    <source>
        <dbReference type="ARBA" id="ARBA00049117"/>
    </source>
</evidence>
<keyword evidence="3" id="KW-0143">Chaperone</keyword>
<dbReference type="SUPFAM" id="SSF90002">
    <property type="entry name" value="Hypothetical protein YjiA, C-terminal domain"/>
    <property type="match status" value="1"/>
</dbReference>
<organism evidence="8 9">
    <name type="scientific">Clostridium senegalense</name>
    <dbReference type="NCBI Taxonomy" id="1465809"/>
    <lineage>
        <taxon>Bacteria</taxon>
        <taxon>Bacillati</taxon>
        <taxon>Bacillota</taxon>
        <taxon>Clostridia</taxon>
        <taxon>Eubacteriales</taxon>
        <taxon>Clostridiaceae</taxon>
        <taxon>Clostridium</taxon>
    </lineage>
</organism>
<dbReference type="Gene3D" id="3.30.1220.10">
    <property type="entry name" value="CobW-like, C-terminal domain"/>
    <property type="match status" value="1"/>
</dbReference>
<proteinExistence type="inferred from homology"/>
<dbReference type="RefSeq" id="WP_199870569.1">
    <property type="nucleotide sequence ID" value="NZ_JAAGPU010000029.1"/>
</dbReference>
<dbReference type="InterPro" id="IPR027417">
    <property type="entry name" value="P-loop_NTPase"/>
</dbReference>
<name>A0A6M0H600_9CLOT</name>
<evidence type="ECO:0000313" key="9">
    <source>
        <dbReference type="Proteomes" id="UP000481872"/>
    </source>
</evidence>
<keyword evidence="9" id="KW-1185">Reference proteome</keyword>
<dbReference type="GO" id="GO:0000166">
    <property type="term" value="F:nucleotide binding"/>
    <property type="evidence" value="ECO:0007669"/>
    <property type="project" value="UniProtKB-KW"/>
</dbReference>
<dbReference type="PANTHER" id="PTHR13748">
    <property type="entry name" value="COBW-RELATED"/>
    <property type="match status" value="1"/>
</dbReference>
<dbReference type="Gene3D" id="3.40.50.300">
    <property type="entry name" value="P-loop containing nucleotide triphosphate hydrolases"/>
    <property type="match status" value="1"/>
</dbReference>
<keyword evidence="1" id="KW-0547">Nucleotide-binding</keyword>
<comment type="similarity">
    <text evidence="4">Belongs to the SIMIBI class G3E GTPase family. ZNG1 subfamily.</text>
</comment>
<reference evidence="8 9" key="1">
    <citation type="submission" date="2020-02" db="EMBL/GenBank/DDBJ databases">
        <title>Genome assembly of a novel Clostridium senegalense strain.</title>
        <authorList>
            <person name="Gupta T.B."/>
            <person name="Jauregui R."/>
            <person name="Maclean P."/>
            <person name="Nawarathana A."/>
            <person name="Brightwell G."/>
        </authorList>
    </citation>
    <scope>NUCLEOTIDE SEQUENCE [LARGE SCALE GENOMIC DNA]</scope>
    <source>
        <strain evidence="8 9">AGRFS4</strain>
    </source>
</reference>
<evidence type="ECO:0000256" key="3">
    <source>
        <dbReference type="ARBA" id="ARBA00023186"/>
    </source>
</evidence>
<feature type="domain" description="CobW/HypB/UreG nucleotide-binding" evidence="6">
    <location>
        <begin position="7"/>
        <end position="180"/>
    </location>
</feature>
<dbReference type="SUPFAM" id="SSF52540">
    <property type="entry name" value="P-loop containing nucleoside triphosphate hydrolases"/>
    <property type="match status" value="1"/>
</dbReference>
<keyword evidence="2" id="KW-0378">Hydrolase</keyword>
<dbReference type="GO" id="GO:0016787">
    <property type="term" value="F:hydrolase activity"/>
    <property type="evidence" value="ECO:0007669"/>
    <property type="project" value="UniProtKB-KW"/>
</dbReference>
<accession>A0A6M0H600</accession>
<dbReference type="InterPro" id="IPR003495">
    <property type="entry name" value="CobW/HypB/UreG_nucleotide-bd"/>
</dbReference>
<evidence type="ECO:0000256" key="4">
    <source>
        <dbReference type="ARBA" id="ARBA00034320"/>
    </source>
</evidence>
<dbReference type="Pfam" id="PF02492">
    <property type="entry name" value="cobW"/>
    <property type="match status" value="1"/>
</dbReference>
<sequence length="315" mass="36232">MGVKLDIISGFLGAGKTNLIKKIIKNNFLNEKIVIIENEFGEVNIDGKFLKKDNIDIKEITDGCICCTLTENFKDCIINVVESFTPDRIIIEPSGVAQLSDILKIFNDEKINSMVNVNMIITVIDGENFNEYVENFGAFYKNQIINCKSIVITKCENISQDKIKKIKDDLKNINSNANIICNSDSVQGEEIIFWGEDKNDFSTIKYIKKPKKNTSIKIKKHYRVNVEEKFENVSFKTNKFFTEKQLEDIMKKLKDNEFGNIIRAKGIVKSNNCKQLKFDYVLKSFNVVPYKFKEEGVICIIGKKLNKELLYNFFS</sequence>
<evidence type="ECO:0000313" key="8">
    <source>
        <dbReference type="EMBL" id="NEU05957.1"/>
    </source>
</evidence>